<evidence type="ECO:0000313" key="2">
    <source>
        <dbReference type="EMBL" id="MBW82666.1"/>
    </source>
</evidence>
<dbReference type="AlphaFoldDB" id="A0A2P2IN90"/>
<proteinExistence type="predicted"/>
<dbReference type="Pfam" id="PF24626">
    <property type="entry name" value="SH3_Tf2-1"/>
    <property type="match status" value="1"/>
</dbReference>
<reference evidence="2" key="1">
    <citation type="submission" date="2018-02" db="EMBL/GenBank/DDBJ databases">
        <title>Rhizophora mucronata_Transcriptome.</title>
        <authorList>
            <person name="Meera S.P."/>
            <person name="Sreeshan A."/>
            <person name="Augustine A."/>
        </authorList>
    </citation>
    <scope>NUCLEOTIDE SEQUENCE</scope>
    <source>
        <tissue evidence="2">Leaf</tissue>
    </source>
</reference>
<dbReference type="InterPro" id="IPR056924">
    <property type="entry name" value="SH3_Tf2-1"/>
</dbReference>
<protein>
    <recommendedName>
        <fullName evidence="1">Tf2-1-like SH3-like domain-containing protein</fullName>
    </recommendedName>
</protein>
<organism evidence="2">
    <name type="scientific">Rhizophora mucronata</name>
    <name type="common">Asiatic mangrove</name>
    <dbReference type="NCBI Taxonomy" id="61149"/>
    <lineage>
        <taxon>Eukaryota</taxon>
        <taxon>Viridiplantae</taxon>
        <taxon>Streptophyta</taxon>
        <taxon>Embryophyta</taxon>
        <taxon>Tracheophyta</taxon>
        <taxon>Spermatophyta</taxon>
        <taxon>Magnoliopsida</taxon>
        <taxon>eudicotyledons</taxon>
        <taxon>Gunneridae</taxon>
        <taxon>Pentapetalae</taxon>
        <taxon>rosids</taxon>
        <taxon>fabids</taxon>
        <taxon>Malpighiales</taxon>
        <taxon>Rhizophoraceae</taxon>
        <taxon>Rhizophora</taxon>
    </lineage>
</organism>
<sequence>MPRVEGPFKVLERIGDNAYNIDLLGYYNDSWNVKGLFPYLVDNDLLDLRTNPSQLQGV</sequence>
<evidence type="ECO:0000259" key="1">
    <source>
        <dbReference type="Pfam" id="PF24626"/>
    </source>
</evidence>
<dbReference type="EMBL" id="GGEC01002183">
    <property type="protein sequence ID" value="MBW82666.1"/>
    <property type="molecule type" value="Transcribed_RNA"/>
</dbReference>
<accession>A0A2P2IN90</accession>
<name>A0A2P2IN90_RHIMU</name>
<feature type="domain" description="Tf2-1-like SH3-like" evidence="1">
    <location>
        <begin position="2"/>
        <end position="39"/>
    </location>
</feature>